<dbReference type="HAMAP" id="MF_00397">
    <property type="entry name" value="CitG"/>
    <property type="match status" value="1"/>
</dbReference>
<evidence type="ECO:0000256" key="5">
    <source>
        <dbReference type="ARBA" id="ARBA00022840"/>
    </source>
</evidence>
<dbReference type="PANTHER" id="PTHR30201">
    <property type="entry name" value="TRIPHOSPHORIBOSYL-DEPHOSPHO-COA SYNTHASE"/>
    <property type="match status" value="1"/>
</dbReference>
<evidence type="ECO:0000256" key="4">
    <source>
        <dbReference type="ARBA" id="ARBA00022741"/>
    </source>
</evidence>
<dbReference type="InterPro" id="IPR002736">
    <property type="entry name" value="CitG"/>
</dbReference>
<comment type="caution">
    <text evidence="8">The sequence shown here is derived from an EMBL/GenBank/DDBJ whole genome shotgun (WGS) entry which is preliminary data.</text>
</comment>
<dbReference type="Pfam" id="PF03802">
    <property type="entry name" value="CitX"/>
    <property type="match status" value="1"/>
</dbReference>
<organism evidence="8 9">
    <name type="scientific">Yanshouia hominis</name>
    <dbReference type="NCBI Taxonomy" id="2763673"/>
    <lineage>
        <taxon>Bacteria</taxon>
        <taxon>Bacillati</taxon>
        <taxon>Bacillota</taxon>
        <taxon>Clostridia</taxon>
        <taxon>Eubacteriales</taxon>
        <taxon>Oscillospiraceae</taxon>
        <taxon>Yanshouia</taxon>
    </lineage>
</organism>
<keyword evidence="2 7" id="KW-0808">Transferase</keyword>
<dbReference type="EMBL" id="JACRTB010000002">
    <property type="protein sequence ID" value="MBC8575142.1"/>
    <property type="molecule type" value="Genomic_DNA"/>
</dbReference>
<dbReference type="NCBIfam" id="TIGR03124">
    <property type="entry name" value="citrate_citX"/>
    <property type="match status" value="1"/>
</dbReference>
<dbReference type="Proteomes" id="UP000658131">
    <property type="component" value="Unassembled WGS sequence"/>
</dbReference>
<evidence type="ECO:0000313" key="9">
    <source>
        <dbReference type="Proteomes" id="UP000658131"/>
    </source>
</evidence>
<evidence type="ECO:0000256" key="1">
    <source>
        <dbReference type="ARBA" id="ARBA00001210"/>
    </source>
</evidence>
<keyword evidence="8" id="KW-0328">Glycosyltransferase</keyword>
<comment type="catalytic activity">
    <reaction evidence="6">
        <text>apo-[citrate lyase ACP] + 2'-(5''-triphospho-alpha-D-ribosyl)-3'-dephospho-CoA = holo-[citrate lyase ACP] + diphosphate</text>
        <dbReference type="Rhea" id="RHEA:16333"/>
        <dbReference type="Rhea" id="RHEA-COMP:10157"/>
        <dbReference type="Rhea" id="RHEA-COMP:10158"/>
        <dbReference type="ChEBI" id="CHEBI:29999"/>
        <dbReference type="ChEBI" id="CHEBI:33019"/>
        <dbReference type="ChEBI" id="CHEBI:61378"/>
        <dbReference type="ChEBI" id="CHEBI:82683"/>
        <dbReference type="EC" id="2.7.7.61"/>
    </reaction>
</comment>
<reference evidence="8 9" key="1">
    <citation type="submission" date="2020-08" db="EMBL/GenBank/DDBJ databases">
        <title>Genome public.</title>
        <authorList>
            <person name="Liu C."/>
            <person name="Sun Q."/>
        </authorList>
    </citation>
    <scope>NUCLEOTIDE SEQUENCE [LARGE SCALE GENOMIC DNA]</scope>
    <source>
        <strain evidence="8 9">BX1</strain>
    </source>
</reference>
<dbReference type="PANTHER" id="PTHR30201:SF2">
    <property type="entry name" value="2-(5''-TRIPHOSPHORIBOSYL)-3'-DEPHOSPHOCOENZYME-A SYNTHASE"/>
    <property type="match status" value="1"/>
</dbReference>
<keyword evidence="4 7" id="KW-0547">Nucleotide-binding</keyword>
<keyword evidence="5 7" id="KW-0067">ATP-binding</keyword>
<gene>
    <name evidence="7 8" type="primary">citG</name>
    <name evidence="8" type="ORF">H8717_01780</name>
</gene>
<protein>
    <recommendedName>
        <fullName evidence="7">Probable 2-(5''-triphosphoribosyl)-3'-dephosphocoenzyme-A synthase</fullName>
        <shortName evidence="7">2-(5''-triphosphoribosyl)-3'-dephospho-CoA synthase</shortName>
        <ecNumber evidence="7">2.4.2.52</ecNumber>
    </recommendedName>
</protein>
<evidence type="ECO:0000256" key="2">
    <source>
        <dbReference type="ARBA" id="ARBA00022679"/>
    </source>
</evidence>
<evidence type="ECO:0000256" key="3">
    <source>
        <dbReference type="ARBA" id="ARBA00022695"/>
    </source>
</evidence>
<keyword evidence="9" id="KW-1185">Reference proteome</keyword>
<dbReference type="RefSeq" id="WP_262398790.1">
    <property type="nucleotide sequence ID" value="NZ_JACRTB010000002.1"/>
</dbReference>
<dbReference type="Pfam" id="PF01874">
    <property type="entry name" value="CitG"/>
    <property type="match status" value="1"/>
</dbReference>
<evidence type="ECO:0000313" key="8">
    <source>
        <dbReference type="EMBL" id="MBC8575142.1"/>
    </source>
</evidence>
<comment type="catalytic activity">
    <reaction evidence="1 7">
        <text>3'-dephospho-CoA + ATP = 2'-(5''-triphospho-alpha-D-ribosyl)-3'-dephospho-CoA + adenine</text>
        <dbReference type="Rhea" id="RHEA:15117"/>
        <dbReference type="ChEBI" id="CHEBI:16708"/>
        <dbReference type="ChEBI" id="CHEBI:30616"/>
        <dbReference type="ChEBI" id="CHEBI:57328"/>
        <dbReference type="ChEBI" id="CHEBI:61378"/>
        <dbReference type="EC" id="2.4.2.52"/>
    </reaction>
</comment>
<evidence type="ECO:0000256" key="6">
    <source>
        <dbReference type="ARBA" id="ARBA00048574"/>
    </source>
</evidence>
<sequence>MPEITGRPVSLEEILEAREQRAERQRTARERFPGTALVSFTLNIAGPVKLFALAEQSFQEGCRSIARQLERNRVAVRFYKTCIQPAGCEALWAVDCDPLRLKALMCAVEDGGRLGRLFDIDVLNPAGEILSRTGLGIPRRRCLICDRPAHECARSRAHSPELLWHETNRIMREYFTEKRADEIAAMAGKSLLYEVSTTPKPGLVDRANSGAHRDMDLFHFIDSSAALIPHFRQLFLMGVHHAQDSPQRLFGCIRYPGMLAEDAMFAATKGVNTHKGLIFSLGILCAALGYSFANTLPCDTGALLSLCGRMASLSVEQDLDRVTVQNARTFGERLYLQTGSAGIRGEAAAGFPSVRHYGLPALRRFMAEGKSLNDAGALTLLILLGHVEDTNVISRRGLRAAQSVREEAAERMAQEPLPELDEIRVLDQRFIRENISPGGCADLLAITFMLYFLEQEAQDTANGEK</sequence>
<proteinExistence type="inferred from homology"/>
<dbReference type="Gene3D" id="1.10.4200.10">
    <property type="entry name" value="Triphosphoribosyl-dephospho-CoA protein"/>
    <property type="match status" value="1"/>
</dbReference>
<dbReference type="InterPro" id="IPR017551">
    <property type="entry name" value="TriPribosyl-deP-CoA_syn_CitG"/>
</dbReference>
<keyword evidence="3" id="KW-0548">Nucleotidyltransferase</keyword>
<dbReference type="EC" id="2.4.2.52" evidence="7"/>
<dbReference type="NCBIfam" id="TIGR03125">
    <property type="entry name" value="citrate_citG"/>
    <property type="match status" value="1"/>
</dbReference>
<dbReference type="GO" id="GO:0046917">
    <property type="term" value="F:triphosphoribosyl-dephospho-CoA synthase activity"/>
    <property type="evidence" value="ECO:0007669"/>
    <property type="project" value="UniProtKB-EC"/>
</dbReference>
<dbReference type="InterPro" id="IPR005551">
    <property type="entry name" value="CitX"/>
</dbReference>
<comment type="similarity">
    <text evidence="7">Belongs to the CitG/MdcB family.</text>
</comment>
<evidence type="ECO:0000256" key="7">
    <source>
        <dbReference type="HAMAP-Rule" id="MF_00397"/>
    </source>
</evidence>
<accession>A0ABR7NGZ8</accession>
<name>A0ABR7NGZ8_9FIRM</name>
<dbReference type="GO" id="GO:0016757">
    <property type="term" value="F:glycosyltransferase activity"/>
    <property type="evidence" value="ECO:0007669"/>
    <property type="project" value="UniProtKB-KW"/>
</dbReference>